<sequence>MTDSEYSDIEEEEQFQGATTVSLGFADEKADEATVYDNHLGGQPVKPSDQLTKCKSCNKRLPLIAQIFAPLEGTYYDRALYVFACGDAGCRRKKGSVRALRSIRRDAELEAAEKKREEDEKAAEEKKGEEKKREIEQMSKNIFSSETSESNNAFASANPFEQSDPFATKKQEPTKPQEKENEKEKTAASTTTTEKKPVSRGQVYPAYPCYYITVENEYIGPQKPDPIAEKAKPEILDEAAELDVGDEPGSSSAQKELINEIEAASNDQVFQKFVRIVEHNPDQVVRYDQPLEPLLYSGEGDVAKMLTENAIPKAPNGSNRQIELQVMPHAIMVLEEEYQDIANGMEWGSIFVATPQDDTIEPLDKNGVGYSEEWVGVQWEQQM</sequence>
<feature type="region of interest" description="Disordered" evidence="1">
    <location>
        <begin position="109"/>
        <end position="199"/>
    </location>
</feature>
<name>A0A642UXR9_9ASCO</name>
<proteinExistence type="predicted"/>
<dbReference type="VEuPathDB" id="FungiDB:TRICI_005002"/>
<evidence type="ECO:0000256" key="1">
    <source>
        <dbReference type="SAM" id="MobiDB-lite"/>
    </source>
</evidence>
<feature type="compositionally biased region" description="Basic and acidic residues" evidence="1">
    <location>
        <begin position="109"/>
        <end position="137"/>
    </location>
</feature>
<feature type="compositionally biased region" description="Basic and acidic residues" evidence="1">
    <location>
        <begin position="167"/>
        <end position="186"/>
    </location>
</feature>
<organism evidence="3 4">
    <name type="scientific">Trichomonascus ciferrii</name>
    <dbReference type="NCBI Taxonomy" id="44093"/>
    <lineage>
        <taxon>Eukaryota</taxon>
        <taxon>Fungi</taxon>
        <taxon>Dikarya</taxon>
        <taxon>Ascomycota</taxon>
        <taxon>Saccharomycotina</taxon>
        <taxon>Dipodascomycetes</taxon>
        <taxon>Dipodascales</taxon>
        <taxon>Trichomonascaceae</taxon>
        <taxon>Trichomonascus</taxon>
        <taxon>Trichomonascus ciferrii complex</taxon>
    </lineage>
</organism>
<accession>A0A642UXR9</accession>
<dbReference type="AlphaFoldDB" id="A0A642UXR9"/>
<dbReference type="GO" id="GO:0005737">
    <property type="term" value="C:cytoplasm"/>
    <property type="evidence" value="ECO:0007669"/>
    <property type="project" value="InterPro"/>
</dbReference>
<evidence type="ECO:0000313" key="3">
    <source>
        <dbReference type="EMBL" id="KAA8907423.1"/>
    </source>
</evidence>
<protein>
    <recommendedName>
        <fullName evidence="2">Programmed cell death protein 2 C-terminal domain-containing protein</fullName>
    </recommendedName>
</protein>
<dbReference type="Proteomes" id="UP000761534">
    <property type="component" value="Unassembled WGS sequence"/>
</dbReference>
<comment type="caution">
    <text evidence="3">The sequence shown here is derived from an EMBL/GenBank/DDBJ whole genome shotgun (WGS) entry which is preliminary data.</text>
</comment>
<gene>
    <name evidence="3" type="ORF">TRICI_005002</name>
</gene>
<feature type="compositionally biased region" description="Polar residues" evidence="1">
    <location>
        <begin position="138"/>
        <end position="161"/>
    </location>
</feature>
<dbReference type="EMBL" id="SWFS01000380">
    <property type="protein sequence ID" value="KAA8907423.1"/>
    <property type="molecule type" value="Genomic_DNA"/>
</dbReference>
<dbReference type="GO" id="GO:0030490">
    <property type="term" value="P:maturation of SSU-rRNA"/>
    <property type="evidence" value="ECO:0007669"/>
    <property type="project" value="TreeGrafter"/>
</dbReference>
<dbReference type="InterPro" id="IPR007320">
    <property type="entry name" value="PDCD2_C"/>
</dbReference>
<reference evidence="3" key="1">
    <citation type="journal article" date="2019" name="G3 (Bethesda)">
        <title>Genome Assemblies of Two Rare Opportunistic Yeast Pathogens: Diutina rugosa (syn. Candida rugosa) and Trichomonascus ciferrii (syn. Candida ciferrii).</title>
        <authorList>
            <person name="Mixao V."/>
            <person name="Saus E."/>
            <person name="Hansen A.P."/>
            <person name="Lass-Florl C."/>
            <person name="Gabaldon T."/>
        </authorList>
    </citation>
    <scope>NUCLEOTIDE SEQUENCE</scope>
    <source>
        <strain evidence="3">CBS 4856</strain>
    </source>
</reference>
<dbReference type="OrthoDB" id="443682at2759"/>
<feature type="domain" description="Programmed cell death protein 2 C-terminal" evidence="2">
    <location>
        <begin position="267"/>
        <end position="379"/>
    </location>
</feature>
<dbReference type="Pfam" id="PF04194">
    <property type="entry name" value="PDCD2_C"/>
    <property type="match status" value="1"/>
</dbReference>
<dbReference type="PANTHER" id="PTHR47524:SF1">
    <property type="entry name" value="20S RRNA ACCUMULATION PROTEIN 4"/>
    <property type="match status" value="1"/>
</dbReference>
<evidence type="ECO:0000259" key="2">
    <source>
        <dbReference type="Pfam" id="PF04194"/>
    </source>
</evidence>
<dbReference type="PANTHER" id="PTHR47524">
    <property type="entry name" value="20S RRNA ACCUMULATION PROTEIN 4"/>
    <property type="match status" value="1"/>
</dbReference>
<keyword evidence="4" id="KW-1185">Reference proteome</keyword>
<evidence type="ECO:0000313" key="4">
    <source>
        <dbReference type="Proteomes" id="UP000761534"/>
    </source>
</evidence>